<sequence>MEGGQENPTRILIAVNQSSVKGYPHPSISSSNAFHWALEKLIRSTRHEDFKLFLLHVQVPDEDGFDDMDNIFAFPINFKNMKSREKIRVIHLLEYFVRCRDEIGVGKNQL</sequence>
<dbReference type="Gene3D" id="3.40.50.620">
    <property type="entry name" value="HUPs"/>
    <property type="match status" value="1"/>
</dbReference>
<dbReference type="PANTHER" id="PTHR47710">
    <property type="entry name" value="ADENINE NUCLEOTIDE ALPHA HYDROLASES-LIKE SUPERFAMILY PROTEIN"/>
    <property type="match status" value="1"/>
</dbReference>
<protein>
    <recommendedName>
        <fullName evidence="3">UspA domain-containing protein</fullName>
    </recommendedName>
</protein>
<dbReference type="GO" id="GO:0016208">
    <property type="term" value="F:AMP binding"/>
    <property type="evidence" value="ECO:0007669"/>
    <property type="project" value="TreeGrafter"/>
</dbReference>
<comment type="caution">
    <text evidence="1">The sequence shown here is derived from an EMBL/GenBank/DDBJ whole genome shotgun (WGS) entry which is preliminary data.</text>
</comment>
<evidence type="ECO:0000313" key="1">
    <source>
        <dbReference type="EMBL" id="KAH9330442.1"/>
    </source>
</evidence>
<dbReference type="AlphaFoldDB" id="A0AA38LR68"/>
<organism evidence="1 2">
    <name type="scientific">Taxus chinensis</name>
    <name type="common">Chinese yew</name>
    <name type="synonym">Taxus wallichiana var. chinensis</name>
    <dbReference type="NCBI Taxonomy" id="29808"/>
    <lineage>
        <taxon>Eukaryota</taxon>
        <taxon>Viridiplantae</taxon>
        <taxon>Streptophyta</taxon>
        <taxon>Embryophyta</taxon>
        <taxon>Tracheophyta</taxon>
        <taxon>Spermatophyta</taxon>
        <taxon>Pinopsida</taxon>
        <taxon>Pinidae</taxon>
        <taxon>Conifers II</taxon>
        <taxon>Cupressales</taxon>
        <taxon>Taxaceae</taxon>
        <taxon>Taxus</taxon>
    </lineage>
</organism>
<gene>
    <name evidence="1" type="ORF">KI387_002550</name>
</gene>
<dbReference type="EMBL" id="JAHRHJ020000001">
    <property type="protein sequence ID" value="KAH9330442.1"/>
    <property type="molecule type" value="Genomic_DNA"/>
</dbReference>
<dbReference type="OMA" id="QENPTRI"/>
<name>A0AA38LR68_TAXCH</name>
<evidence type="ECO:0008006" key="3">
    <source>
        <dbReference type="Google" id="ProtNLM"/>
    </source>
</evidence>
<dbReference type="Proteomes" id="UP000824469">
    <property type="component" value="Unassembled WGS sequence"/>
</dbReference>
<evidence type="ECO:0000313" key="2">
    <source>
        <dbReference type="Proteomes" id="UP000824469"/>
    </source>
</evidence>
<proteinExistence type="predicted"/>
<dbReference type="SUPFAM" id="SSF52402">
    <property type="entry name" value="Adenine nucleotide alpha hydrolases-like"/>
    <property type="match status" value="1"/>
</dbReference>
<reference evidence="1 2" key="1">
    <citation type="journal article" date="2021" name="Nat. Plants">
        <title>The Taxus genome provides insights into paclitaxel biosynthesis.</title>
        <authorList>
            <person name="Xiong X."/>
            <person name="Gou J."/>
            <person name="Liao Q."/>
            <person name="Li Y."/>
            <person name="Zhou Q."/>
            <person name="Bi G."/>
            <person name="Li C."/>
            <person name="Du R."/>
            <person name="Wang X."/>
            <person name="Sun T."/>
            <person name="Guo L."/>
            <person name="Liang H."/>
            <person name="Lu P."/>
            <person name="Wu Y."/>
            <person name="Zhang Z."/>
            <person name="Ro D.K."/>
            <person name="Shang Y."/>
            <person name="Huang S."/>
            <person name="Yan J."/>
        </authorList>
    </citation>
    <scope>NUCLEOTIDE SEQUENCE [LARGE SCALE GENOMIC DNA]</scope>
    <source>
        <strain evidence="1">Ta-2019</strain>
    </source>
</reference>
<keyword evidence="2" id="KW-1185">Reference proteome</keyword>
<dbReference type="PANTHER" id="PTHR47710:SF1">
    <property type="entry name" value="ADENINE NUCLEOTIDE ALPHA HYDROLASES-LIKE SUPERFAMILY PROTEIN"/>
    <property type="match status" value="1"/>
</dbReference>
<dbReference type="InterPro" id="IPR014729">
    <property type="entry name" value="Rossmann-like_a/b/a_fold"/>
</dbReference>
<accession>A0AA38LR68</accession>
<dbReference type="InterPro" id="IPR044187">
    <property type="entry name" value="At3g01520-like_plant"/>
</dbReference>